<dbReference type="EMBL" id="JACEHE010000003">
    <property type="protein sequence ID" value="MBA2945640.1"/>
    <property type="molecule type" value="Genomic_DNA"/>
</dbReference>
<accession>A0A7W0DIK6</accession>
<dbReference type="Proteomes" id="UP000545761">
    <property type="component" value="Unassembled WGS sequence"/>
</dbReference>
<organism evidence="2 3">
    <name type="scientific">Streptomyces himalayensis subsp. himalayensis</name>
    <dbReference type="NCBI Taxonomy" id="2756131"/>
    <lineage>
        <taxon>Bacteria</taxon>
        <taxon>Bacillati</taxon>
        <taxon>Actinomycetota</taxon>
        <taxon>Actinomycetes</taxon>
        <taxon>Kitasatosporales</taxon>
        <taxon>Streptomycetaceae</taxon>
        <taxon>Streptomyces</taxon>
        <taxon>Streptomyces himalayensis</taxon>
    </lineage>
</organism>
<dbReference type="Gene3D" id="2.60.120.1190">
    <property type="match status" value="1"/>
</dbReference>
<dbReference type="Gene3D" id="3.20.20.80">
    <property type="entry name" value="Glycosidases"/>
    <property type="match status" value="1"/>
</dbReference>
<evidence type="ECO:0000313" key="2">
    <source>
        <dbReference type="EMBL" id="MBA2945640.1"/>
    </source>
</evidence>
<proteinExistence type="predicted"/>
<name>A0A7W0DIK6_9ACTN</name>
<reference evidence="2 3" key="1">
    <citation type="submission" date="2020-07" db="EMBL/GenBank/DDBJ databases">
        <title>Streptomyces isolated from Indian soil.</title>
        <authorList>
            <person name="Mandal S."/>
            <person name="Maiti P.K."/>
        </authorList>
    </citation>
    <scope>NUCLEOTIDE SEQUENCE [LARGE SCALE GENOMIC DNA]</scope>
    <source>
        <strain evidence="2 3">PSKA28</strain>
    </source>
</reference>
<dbReference type="RefSeq" id="WP_181656571.1">
    <property type="nucleotide sequence ID" value="NZ_JACEHE010000003.1"/>
</dbReference>
<protein>
    <recommendedName>
        <fullName evidence="4">F5/8 type C domain-containing protein</fullName>
    </recommendedName>
</protein>
<dbReference type="InterPro" id="IPR017853">
    <property type="entry name" value="GH"/>
</dbReference>
<sequence>MTAWRHRLLHMALAVLLVLLPTQLINAPHAHSASVTSGNYYASTKPTDGNPDSHGALVRFQDSLLFNGNQTDTVGWRGSATAPKTVTLVFDMLRDGPLSNISIVSKSQNEFWTFDEIKVQYRPEASPTYNTAKSATRARGLLDYRLDVPMGDKQARFVRIKLTRTNQYLHIPLSEINFTIGTGTVDPTPAPALTESQMQQELTRADSIETGNYYAGVTPTDGTPDSAGGLVPFQNSKLFNGDHTDVVGWRGNATAPKSVTLVFDLLRDHPIGNIMIQSKAENEFWTFDEIEVTYRPEASETYRIAGSATRDRSELDYRLDIPIGDKQARFVRVKMTRTNQYLHVPLSEVDFAIGSSSIGQNPAPPLTVSQMQEELSRYTRMVDSYGQYLYKDWAGKVTSDAQLQQDAANEATKLANVKQDLTTYDQYGGFKALGKHTGTGYFRLAKVDGKWWFITPEGHKFFLKGVDATSADDWGYGTLYKNADGSLRDVFDGLPDSGTYGPAYSGNMVSFVKANLMRKYGTADWETPWRDITKKRLIDWGFNAQSKWSRDGGLTMPWIGQITAPSDVMRIQYGIDPFDPQFGAKLDRHIQALNIAANAGSPWLIGYFFDNERGWDDAVMTDMLQRTSTQPAKRAFVAYLNDAYDGDLNQVNTILGTSAATWQDLENTKIIFSKVPVSDRTAFVTEASKAYYSAIQAAIRKQDTNHLFLGSALVPTWHSSLEWNVGGRDYLDAISLDVYSNSASYLKDYEPYDKPVLNLEYSFSTHDRGLRAINAATRAESIAERGNMHKAFAEEQARSPVFVGSGWFIYYDQAVTGRASDGENYNFGLVNQQDQPYSAMTDVMRDTHRRLELIHQSPGPPLSAARTKEFDR</sequence>
<gene>
    <name evidence="2" type="ORF">H1D24_07370</name>
</gene>
<comment type="caution">
    <text evidence="2">The sequence shown here is derived from an EMBL/GenBank/DDBJ whole genome shotgun (WGS) entry which is preliminary data.</text>
</comment>
<feature type="signal peptide" evidence="1">
    <location>
        <begin position="1"/>
        <end position="27"/>
    </location>
</feature>
<keyword evidence="1" id="KW-0732">Signal</keyword>
<dbReference type="SUPFAM" id="SSF51445">
    <property type="entry name" value="(Trans)glycosidases"/>
    <property type="match status" value="1"/>
</dbReference>
<evidence type="ECO:0008006" key="4">
    <source>
        <dbReference type="Google" id="ProtNLM"/>
    </source>
</evidence>
<dbReference type="AlphaFoldDB" id="A0A7W0DIK6"/>
<feature type="chain" id="PRO_5039127586" description="F5/8 type C domain-containing protein" evidence="1">
    <location>
        <begin position="28"/>
        <end position="872"/>
    </location>
</feature>
<evidence type="ECO:0000313" key="3">
    <source>
        <dbReference type="Proteomes" id="UP000545761"/>
    </source>
</evidence>
<evidence type="ECO:0000256" key="1">
    <source>
        <dbReference type="SAM" id="SignalP"/>
    </source>
</evidence>